<dbReference type="InterPro" id="IPR014710">
    <property type="entry name" value="RmlC-like_jellyroll"/>
</dbReference>
<evidence type="ECO:0000256" key="1">
    <source>
        <dbReference type="ARBA" id="ARBA00023015"/>
    </source>
</evidence>
<dbReference type="CDD" id="cd00038">
    <property type="entry name" value="CAP_ED"/>
    <property type="match status" value="1"/>
</dbReference>
<keyword evidence="1" id="KW-0805">Transcription regulation</keyword>
<gene>
    <name evidence="6" type="ORF">DAETH_38930</name>
</gene>
<keyword evidence="3" id="KW-0804">Transcription</keyword>
<dbReference type="SUPFAM" id="SSF46785">
    <property type="entry name" value="Winged helix' DNA-binding domain"/>
    <property type="match status" value="1"/>
</dbReference>
<dbReference type="EMBL" id="AP026561">
    <property type="protein sequence ID" value="BDP43924.1"/>
    <property type="molecule type" value="Genomic_DNA"/>
</dbReference>
<organism evidence="6 7">
    <name type="scientific">Deinococcus aetherius</name>
    <dbReference type="NCBI Taxonomy" id="200252"/>
    <lineage>
        <taxon>Bacteria</taxon>
        <taxon>Thermotogati</taxon>
        <taxon>Deinococcota</taxon>
        <taxon>Deinococci</taxon>
        <taxon>Deinococcales</taxon>
        <taxon>Deinococcaceae</taxon>
        <taxon>Deinococcus</taxon>
    </lineage>
</organism>
<dbReference type="InterPro" id="IPR000595">
    <property type="entry name" value="cNMP-bd_dom"/>
</dbReference>
<feature type="domain" description="HTH crp-type" evidence="5">
    <location>
        <begin position="168"/>
        <end position="244"/>
    </location>
</feature>
<dbReference type="PANTHER" id="PTHR24567:SF26">
    <property type="entry name" value="REGULATORY PROTEIN YEIL"/>
    <property type="match status" value="1"/>
</dbReference>
<keyword evidence="6" id="KW-0614">Plasmid</keyword>
<keyword evidence="7" id="KW-1185">Reference proteome</keyword>
<proteinExistence type="predicted"/>
<dbReference type="Pfam" id="PF00027">
    <property type="entry name" value="cNMP_binding"/>
    <property type="match status" value="1"/>
</dbReference>
<dbReference type="Gene3D" id="2.60.120.10">
    <property type="entry name" value="Jelly Rolls"/>
    <property type="match status" value="1"/>
</dbReference>
<evidence type="ECO:0000256" key="3">
    <source>
        <dbReference type="ARBA" id="ARBA00023163"/>
    </source>
</evidence>
<evidence type="ECO:0000313" key="7">
    <source>
        <dbReference type="Proteomes" id="UP001064971"/>
    </source>
</evidence>
<protein>
    <submittedName>
        <fullName evidence="6">cAMP-binding protein</fullName>
    </submittedName>
</protein>
<evidence type="ECO:0000256" key="2">
    <source>
        <dbReference type="ARBA" id="ARBA00023125"/>
    </source>
</evidence>
<feature type="domain" description="Cyclic nucleotide-binding" evidence="4">
    <location>
        <begin position="34"/>
        <end position="137"/>
    </location>
</feature>
<dbReference type="InterPro" id="IPR036388">
    <property type="entry name" value="WH-like_DNA-bd_sf"/>
</dbReference>
<reference evidence="6" key="1">
    <citation type="submission" date="2022-07" db="EMBL/GenBank/DDBJ databases">
        <title>Complete Genome Sequence of the Radioresistant Bacterium Deinococcus aetherius ST0316, Isolated from the Air Dust collected in Lower Stratosphere above Japan.</title>
        <authorList>
            <person name="Satoh K."/>
            <person name="Hagiwara K."/>
            <person name="Katsumata K."/>
            <person name="Kubo A."/>
            <person name="Yokobori S."/>
            <person name="Yamagishi A."/>
            <person name="Oono Y."/>
            <person name="Narumi I."/>
        </authorList>
    </citation>
    <scope>NUCLEOTIDE SEQUENCE</scope>
    <source>
        <strain evidence="6">ST0316</strain>
        <plasmid evidence="6">pDAETH-1</plasmid>
    </source>
</reference>
<dbReference type="PROSITE" id="PS51063">
    <property type="entry name" value="HTH_CRP_2"/>
    <property type="match status" value="1"/>
</dbReference>
<evidence type="ECO:0000259" key="5">
    <source>
        <dbReference type="PROSITE" id="PS51063"/>
    </source>
</evidence>
<dbReference type="PROSITE" id="PS50042">
    <property type="entry name" value="CNMP_BINDING_3"/>
    <property type="match status" value="1"/>
</dbReference>
<dbReference type="SUPFAM" id="SSF51206">
    <property type="entry name" value="cAMP-binding domain-like"/>
    <property type="match status" value="1"/>
</dbReference>
<accession>A0ABM8AJF0</accession>
<dbReference type="InterPro" id="IPR050397">
    <property type="entry name" value="Env_Response_Regulators"/>
</dbReference>
<dbReference type="Gene3D" id="1.10.10.10">
    <property type="entry name" value="Winged helix-like DNA-binding domain superfamily/Winged helix DNA-binding domain"/>
    <property type="match status" value="1"/>
</dbReference>
<dbReference type="SMART" id="SM00100">
    <property type="entry name" value="cNMP"/>
    <property type="match status" value="1"/>
</dbReference>
<name>A0ABM8AJF0_9DEIO</name>
<evidence type="ECO:0000259" key="4">
    <source>
        <dbReference type="PROSITE" id="PS50042"/>
    </source>
</evidence>
<dbReference type="Proteomes" id="UP001064971">
    <property type="component" value="Plasmid pDAETH-1"/>
</dbReference>
<geneLocation type="plasmid" evidence="6 7">
    <name>pDAETH-1</name>
</geneLocation>
<dbReference type="InterPro" id="IPR036390">
    <property type="entry name" value="WH_DNA-bd_sf"/>
</dbReference>
<dbReference type="InterPro" id="IPR018490">
    <property type="entry name" value="cNMP-bd_dom_sf"/>
</dbReference>
<dbReference type="InterPro" id="IPR012318">
    <property type="entry name" value="HTH_CRP"/>
</dbReference>
<dbReference type="Pfam" id="PF13545">
    <property type="entry name" value="HTH_Crp_2"/>
    <property type="match status" value="1"/>
</dbReference>
<evidence type="ECO:0000313" key="6">
    <source>
        <dbReference type="EMBL" id="BDP43924.1"/>
    </source>
</evidence>
<keyword evidence="2" id="KW-0238">DNA-binding</keyword>
<dbReference type="PANTHER" id="PTHR24567">
    <property type="entry name" value="CRP FAMILY TRANSCRIPTIONAL REGULATORY PROTEIN"/>
    <property type="match status" value="1"/>
</dbReference>
<sequence>MSAFDPTRRLLSLLGVSPVPRVPRRAWAVTDTDWMNSISDPDMQRLGQICPPRRYARGERVYRRGEPAGSLHILLEGHVKLAQPGWLGNERVLTVCGPDDFFGENFLTGAATCLADAVCLTDHTVVCPVSREQFLEVATQLPHVALTFAMVLARRNADLEERLHVMTQPVQVRLARVMAELAVRLGEDTGEGVYHLRLDLRHDEIASMANASRVSATQAISAWRAQDLVLGTRGDYRVNVRGLEALIEQLELEALE</sequence>